<dbReference type="Proteomes" id="UP000789752">
    <property type="component" value="Unassembled WGS sequence"/>
</dbReference>
<comment type="caution">
    <text evidence="2">The sequence shown here is derived from an EMBL/GenBank/DDBJ whole genome shotgun (WGS) entry which is preliminary data.</text>
</comment>
<proteinExistence type="predicted"/>
<sequence>MAKNLSKLWLGGLKRLIAAQTRQTRESLKHTAARPARPIAKSAKPPAKLRTTRTRDLPRAGARG</sequence>
<keyword evidence="3" id="KW-1185">Reference proteome</keyword>
<name>A0ABN7QMS5_9BURK</name>
<evidence type="ECO:0000256" key="1">
    <source>
        <dbReference type="SAM" id="MobiDB-lite"/>
    </source>
</evidence>
<dbReference type="RefSeq" id="WP_228978483.1">
    <property type="nucleotide sequence ID" value="NZ_CAJQYY010000012.1"/>
</dbReference>
<accession>A0ABN7QMS5</accession>
<dbReference type="EMBL" id="CAJQYY010000012">
    <property type="protein sequence ID" value="CAG4899158.1"/>
    <property type="molecule type" value="Genomic_DNA"/>
</dbReference>
<gene>
    <name evidence="2" type="ORF">R54767_02497</name>
</gene>
<organism evidence="2 3">
    <name type="scientific">Paraburkholderia gardini</name>
    <dbReference type="NCBI Taxonomy" id="2823469"/>
    <lineage>
        <taxon>Bacteria</taxon>
        <taxon>Pseudomonadati</taxon>
        <taxon>Pseudomonadota</taxon>
        <taxon>Betaproteobacteria</taxon>
        <taxon>Burkholderiales</taxon>
        <taxon>Burkholderiaceae</taxon>
        <taxon>Paraburkholderia</taxon>
    </lineage>
</organism>
<evidence type="ECO:0000313" key="3">
    <source>
        <dbReference type="Proteomes" id="UP000789752"/>
    </source>
</evidence>
<evidence type="ECO:0000313" key="2">
    <source>
        <dbReference type="EMBL" id="CAG4899158.1"/>
    </source>
</evidence>
<protein>
    <submittedName>
        <fullName evidence="2">Uncharacterized protein</fullName>
    </submittedName>
</protein>
<feature type="region of interest" description="Disordered" evidence="1">
    <location>
        <begin position="23"/>
        <end position="64"/>
    </location>
</feature>
<reference evidence="2 3" key="1">
    <citation type="submission" date="2021-04" db="EMBL/GenBank/DDBJ databases">
        <authorList>
            <person name="Vanwijnsberghe S."/>
        </authorList>
    </citation>
    <scope>NUCLEOTIDE SEQUENCE [LARGE SCALE GENOMIC DNA]</scope>
    <source>
        <strain evidence="2 3">LMG 32171</strain>
    </source>
</reference>